<comment type="caution">
    <text evidence="1">The sequence shown here is derived from an EMBL/GenBank/DDBJ whole genome shotgun (WGS) entry which is preliminary data.</text>
</comment>
<evidence type="ECO:0000313" key="2">
    <source>
        <dbReference type="Proteomes" id="UP000654345"/>
    </source>
</evidence>
<reference evidence="1 2" key="1">
    <citation type="journal article" date="2021" name="Int. J. Syst. Evol. Microbiol.">
        <title>Reticulibacter mediterranei gen. nov., sp. nov., within the new family Reticulibacteraceae fam. nov., and Ktedonospora formicarum gen. nov., sp. nov., Ktedonobacter robiniae sp. nov., Dictyobacter formicarum sp. nov. and Dictyobacter arantiisoli sp. nov., belonging to the class Ktedonobacteria.</title>
        <authorList>
            <person name="Yabe S."/>
            <person name="Zheng Y."/>
            <person name="Wang C.M."/>
            <person name="Sakai Y."/>
            <person name="Abe K."/>
            <person name="Yokota A."/>
            <person name="Donadio S."/>
            <person name="Cavaletti L."/>
            <person name="Monciardini P."/>
        </authorList>
    </citation>
    <scope>NUCLEOTIDE SEQUENCE [LARGE SCALE GENOMIC DNA]</scope>
    <source>
        <strain evidence="1 2">SOSP1-30</strain>
    </source>
</reference>
<dbReference type="EMBL" id="BNJG01000001">
    <property type="protein sequence ID" value="GHO53211.1"/>
    <property type="molecule type" value="Genomic_DNA"/>
</dbReference>
<dbReference type="Proteomes" id="UP000654345">
    <property type="component" value="Unassembled WGS sequence"/>
</dbReference>
<proteinExistence type="predicted"/>
<name>A0ABQ3UKE5_9CHLR</name>
<gene>
    <name evidence="1" type="ORF">KSB_16860</name>
</gene>
<sequence>MLAALGLPARSTLFTLEEMCQDCFSALSLLEVICYSNALSIAANTLIVSIVFHSKALHRLEGV</sequence>
<keyword evidence="2" id="KW-1185">Reference proteome</keyword>
<protein>
    <submittedName>
        <fullName evidence="1">Uncharacterized protein</fullName>
    </submittedName>
</protein>
<evidence type="ECO:0000313" key="1">
    <source>
        <dbReference type="EMBL" id="GHO53211.1"/>
    </source>
</evidence>
<accession>A0ABQ3UKE5</accession>
<organism evidence="1 2">
    <name type="scientific">Ktedonobacter robiniae</name>
    <dbReference type="NCBI Taxonomy" id="2778365"/>
    <lineage>
        <taxon>Bacteria</taxon>
        <taxon>Bacillati</taxon>
        <taxon>Chloroflexota</taxon>
        <taxon>Ktedonobacteria</taxon>
        <taxon>Ktedonobacterales</taxon>
        <taxon>Ktedonobacteraceae</taxon>
        <taxon>Ktedonobacter</taxon>
    </lineage>
</organism>